<comment type="domain">
    <text evidence="7">Consists of three domains, a large central CORE domain and two small peripheral domains, NMPbind and LID, which undergo movements during catalysis. The LID domain closes over the site of phosphoryl transfer upon ATP binding. Assembling and dissambling the active center during each catalytic cycle provides an effective means to prevent ATP hydrolysis.</text>
</comment>
<keyword evidence="10" id="KW-1185">Reference proteome</keyword>
<feature type="region of interest" description="NMPbind" evidence="7">
    <location>
        <begin position="29"/>
        <end position="58"/>
    </location>
</feature>
<keyword evidence="2 7" id="KW-0547">Nucleotide-binding</keyword>
<comment type="subcellular location">
    <subcellularLocation>
        <location evidence="7">Cytoplasm</location>
        <location evidence="7">Cytosol</location>
    </subcellularLocation>
    <subcellularLocation>
        <location evidence="7">Mitochondrion intermembrane space</location>
    </subcellularLocation>
    <text evidence="7">Predominantly mitochondrial.</text>
</comment>
<comment type="similarity">
    <text evidence="7">Belongs to the adenylate kinase family. AK2 subfamily.</text>
</comment>
<keyword evidence="3 7" id="KW-0418">Kinase</keyword>
<dbReference type="SUPFAM" id="SSF52540">
    <property type="entry name" value="P-loop containing nucleoside triphosphate hydrolases"/>
    <property type="match status" value="1"/>
</dbReference>
<feature type="binding site" evidence="7">
    <location>
        <position position="159"/>
    </location>
    <ligand>
        <name>AMP</name>
        <dbReference type="ChEBI" id="CHEBI:456215"/>
    </ligand>
</feature>
<dbReference type="GO" id="GO:0005524">
    <property type="term" value="F:ATP binding"/>
    <property type="evidence" value="ECO:0007669"/>
    <property type="project" value="UniProtKB-KW"/>
</dbReference>
<feature type="binding site" evidence="7">
    <location>
        <position position="30"/>
    </location>
    <ligand>
        <name>AMP</name>
        <dbReference type="ChEBI" id="CHEBI:456215"/>
    </ligand>
</feature>
<reference evidence="9" key="3">
    <citation type="submission" date="2025-09" db="UniProtKB">
        <authorList>
            <consortium name="Ensembl"/>
        </authorList>
    </citation>
    <scope>IDENTIFICATION</scope>
</reference>
<evidence type="ECO:0000259" key="8">
    <source>
        <dbReference type="Pfam" id="PF05191"/>
    </source>
</evidence>
<comment type="catalytic activity">
    <reaction evidence="6">
        <text>GTP + AMP = GDP + ADP</text>
        <dbReference type="Rhea" id="RHEA:29863"/>
        <dbReference type="ChEBI" id="CHEBI:37565"/>
        <dbReference type="ChEBI" id="CHEBI:58189"/>
        <dbReference type="ChEBI" id="CHEBI:456215"/>
        <dbReference type="ChEBI" id="CHEBI:456216"/>
    </reaction>
</comment>
<dbReference type="Pfam" id="PF00406">
    <property type="entry name" value="ADK"/>
    <property type="match status" value="1"/>
</dbReference>
<proteinExistence type="inferred from homology"/>
<dbReference type="PRINTS" id="PR00094">
    <property type="entry name" value="ADENYLTKNASE"/>
</dbReference>
<feature type="binding site" evidence="7">
    <location>
        <begin position="135"/>
        <end position="136"/>
    </location>
    <ligand>
        <name>ATP</name>
        <dbReference type="ChEBI" id="CHEBI:30616"/>
    </ligand>
</feature>
<dbReference type="EC" id="2.7.4.3" evidence="7"/>
<sequence length="212" mass="23501">RAILLGPPGAGKGTQAPKLAEEFCACHLSTGDMLRALVAGGSNLGKKVKEIIQKGALVSDDIVVEMINQNLDKPECSKGFLLDGFPRTVVQAEKLDELLEKRNSQLDAVVEFGIDDSLLVSRICGRLLHKPSGRTYHTEFHPPKKTMTDDITGEPLVRRSDDNEVALKTRLEAYHRMTMPLVDYYAKKRLHSRVDASQSPDVVYKSIRATFL</sequence>
<dbReference type="InterPro" id="IPR028587">
    <property type="entry name" value="AK2"/>
</dbReference>
<feature type="region of interest" description="LID" evidence="7">
    <location>
        <begin position="125"/>
        <end position="162"/>
    </location>
</feature>
<feature type="binding site" evidence="7">
    <location>
        <position position="170"/>
    </location>
    <ligand>
        <name>AMP</name>
        <dbReference type="ChEBI" id="CHEBI:456215"/>
    </ligand>
</feature>
<evidence type="ECO:0000256" key="7">
    <source>
        <dbReference type="HAMAP-Rule" id="MF_03168"/>
    </source>
</evidence>
<keyword evidence="1 7" id="KW-0808">Transferase</keyword>
<evidence type="ECO:0000313" key="10">
    <source>
        <dbReference type="Proteomes" id="UP000007875"/>
    </source>
</evidence>
<reference evidence="10" key="1">
    <citation type="submission" date="2003-08" db="EMBL/GenBank/DDBJ databases">
        <authorList>
            <person name="Birren B."/>
            <person name="Nusbaum C."/>
            <person name="Abebe A."/>
            <person name="Abouelleil A."/>
            <person name="Adekoya E."/>
            <person name="Ait-zahra M."/>
            <person name="Allen N."/>
            <person name="Allen T."/>
            <person name="An P."/>
            <person name="Anderson M."/>
            <person name="Anderson S."/>
            <person name="Arachchi H."/>
            <person name="Armbruster J."/>
            <person name="Bachantsang P."/>
            <person name="Baldwin J."/>
            <person name="Barry A."/>
            <person name="Bayul T."/>
            <person name="Blitshsteyn B."/>
            <person name="Bloom T."/>
            <person name="Blye J."/>
            <person name="Boguslavskiy L."/>
            <person name="Borowsky M."/>
            <person name="Boukhgalter B."/>
            <person name="Brunache A."/>
            <person name="Butler J."/>
            <person name="Calixte N."/>
            <person name="Calvo S."/>
            <person name="Camarata J."/>
            <person name="Campo K."/>
            <person name="Chang J."/>
            <person name="Cheshatsang Y."/>
            <person name="Citroen M."/>
            <person name="Collymore A."/>
            <person name="Considine T."/>
            <person name="Cook A."/>
            <person name="Cooke P."/>
            <person name="Corum B."/>
            <person name="Cuomo C."/>
            <person name="David R."/>
            <person name="Dawoe T."/>
            <person name="Degray S."/>
            <person name="Dodge S."/>
            <person name="Dooley K."/>
            <person name="Dorje P."/>
            <person name="Dorjee K."/>
            <person name="Dorris L."/>
            <person name="Duffey N."/>
            <person name="Dupes A."/>
            <person name="Elkins T."/>
            <person name="Engels R."/>
            <person name="Erickson J."/>
            <person name="Farina A."/>
            <person name="Faro S."/>
            <person name="Ferreira P."/>
            <person name="Fischer H."/>
            <person name="Fitzgerald M."/>
            <person name="Foley K."/>
            <person name="Gage D."/>
            <person name="Galagan J."/>
            <person name="Gearin G."/>
            <person name="Gnerre S."/>
            <person name="Gnirke A."/>
            <person name="Goyette A."/>
            <person name="Graham J."/>
            <person name="Grandbois E."/>
            <person name="Gyaltsen K."/>
            <person name="Hafez N."/>
            <person name="Hagopian D."/>
            <person name="Hagos B."/>
            <person name="Hall J."/>
            <person name="Hatcher B."/>
            <person name="Heller A."/>
            <person name="Higgins H."/>
            <person name="Honan T."/>
            <person name="Horn A."/>
            <person name="Houde N."/>
            <person name="Hughes L."/>
            <person name="Hulme W."/>
            <person name="Husby E."/>
            <person name="Iliev I."/>
            <person name="Jaffe D."/>
            <person name="Jones C."/>
            <person name="Kamal M."/>
            <person name="Kamat A."/>
            <person name="Kamvysselis M."/>
            <person name="Karlsson E."/>
            <person name="Kells C."/>
            <person name="Kieu A."/>
            <person name="Kisner P."/>
            <person name="Kodira C."/>
            <person name="Kulbokas E."/>
            <person name="Labutti K."/>
            <person name="Lama D."/>
            <person name="Landers T."/>
            <person name="Leger J."/>
            <person name="Levine S."/>
            <person name="Lewis D."/>
            <person name="Lewis T."/>
            <person name="Lindblad-toh K."/>
            <person name="Liu X."/>
            <person name="Lokyitsang T."/>
            <person name="Lokyitsang Y."/>
            <person name="Lucien O."/>
            <person name="Lui A."/>
            <person name="Ma L.J."/>
            <person name="Mabbitt R."/>
            <person name="Macdonald J."/>
            <person name="Maclean C."/>
            <person name="Major J."/>
            <person name="Manning J."/>
            <person name="Marabella R."/>
            <person name="Maru K."/>
            <person name="Matthews C."/>
            <person name="Mauceli E."/>
            <person name="Mccarthy M."/>
            <person name="Mcdonough S."/>
            <person name="Mcghee T."/>
            <person name="Meldrim J."/>
            <person name="Meneus L."/>
            <person name="Mesirov J."/>
            <person name="Mihalev A."/>
            <person name="Mihova T."/>
            <person name="Mikkelsen T."/>
            <person name="Mlenga V."/>
            <person name="Moru K."/>
            <person name="Mozes J."/>
            <person name="Mulrain L."/>
            <person name="Munson G."/>
            <person name="Naylor J."/>
            <person name="Newes C."/>
            <person name="Nguyen C."/>
            <person name="Nguyen N."/>
            <person name="Nguyen T."/>
            <person name="Nicol R."/>
            <person name="Nielsen C."/>
            <person name="Nizzari M."/>
            <person name="Norbu C."/>
            <person name="Norbu N."/>
            <person name="O'donnell P."/>
            <person name="Okoawo O."/>
            <person name="O'leary S."/>
            <person name="Omotosho B."/>
            <person name="O'neill K."/>
            <person name="Osman S."/>
            <person name="Parker S."/>
            <person name="Perrin D."/>
            <person name="Phunkhang P."/>
            <person name="Piqani B."/>
            <person name="Purcell S."/>
            <person name="Rachupka T."/>
            <person name="Ramasamy U."/>
            <person name="Rameau R."/>
            <person name="Ray V."/>
            <person name="Raymond C."/>
            <person name="Retta R."/>
            <person name="Richardson S."/>
            <person name="Rise C."/>
            <person name="Rodriguez J."/>
            <person name="Rogers J."/>
            <person name="Rogov P."/>
            <person name="Rutman M."/>
            <person name="Schupbach R."/>
            <person name="Seaman C."/>
            <person name="Settipalli S."/>
            <person name="Sharpe T."/>
            <person name="Sheridan J."/>
            <person name="Sherpa N."/>
            <person name="Shi J."/>
            <person name="Smirnov S."/>
            <person name="Smith C."/>
            <person name="Sougnez C."/>
            <person name="Spencer B."/>
            <person name="Stalker J."/>
            <person name="Stange-thomann N."/>
            <person name="Stavropoulos S."/>
            <person name="Stetson K."/>
            <person name="Stone C."/>
            <person name="Stone S."/>
            <person name="Stubbs M."/>
            <person name="Talamas J."/>
            <person name="Tchuinga P."/>
            <person name="Tenzing P."/>
            <person name="Tesfaye S."/>
            <person name="Theodore J."/>
            <person name="Thoulutsang Y."/>
            <person name="Topham K."/>
            <person name="Towey S."/>
            <person name="Tsamla T."/>
            <person name="Tsomo N."/>
            <person name="Vallee D."/>
            <person name="Vassiliev H."/>
            <person name="Venkataraman V."/>
            <person name="Vinson J."/>
            <person name="Vo A."/>
            <person name="Wade C."/>
            <person name="Wang S."/>
            <person name="Wangchuk T."/>
            <person name="Wangdi T."/>
            <person name="Whittaker C."/>
            <person name="Wilkinson J."/>
            <person name="Wu Y."/>
            <person name="Wyman D."/>
            <person name="Yadav S."/>
            <person name="Yang S."/>
            <person name="Yang X."/>
            <person name="Yeager S."/>
            <person name="Yee E."/>
            <person name="Young G."/>
            <person name="Zainoun J."/>
            <person name="Zembeck L."/>
            <person name="Zimmer A."/>
            <person name="Zody M."/>
            <person name="Lander E."/>
        </authorList>
    </citation>
    <scope>NUCLEOTIDE SEQUENCE [LARGE SCALE GENOMIC DNA]</scope>
</reference>
<dbReference type="HAMAP" id="MF_03168">
    <property type="entry name" value="Adenylate_kinase_AK2"/>
    <property type="match status" value="1"/>
</dbReference>
<organism evidence="9 10">
    <name type="scientific">Ciona savignyi</name>
    <name type="common">Pacific transparent sea squirt</name>
    <dbReference type="NCBI Taxonomy" id="51511"/>
    <lineage>
        <taxon>Eukaryota</taxon>
        <taxon>Metazoa</taxon>
        <taxon>Chordata</taxon>
        <taxon>Tunicata</taxon>
        <taxon>Ascidiacea</taxon>
        <taxon>Phlebobranchia</taxon>
        <taxon>Cionidae</taxon>
        <taxon>Ciona</taxon>
    </lineage>
</organism>
<dbReference type="GO" id="GO:0005829">
    <property type="term" value="C:cytosol"/>
    <property type="evidence" value="ECO:0007669"/>
    <property type="project" value="UniProtKB-SubCell"/>
</dbReference>
<reference evidence="9" key="2">
    <citation type="submission" date="2025-08" db="UniProtKB">
        <authorList>
            <consortium name="Ensembl"/>
        </authorList>
    </citation>
    <scope>IDENTIFICATION</scope>
</reference>
<dbReference type="Proteomes" id="UP000007875">
    <property type="component" value="Unassembled WGS sequence"/>
</dbReference>
<dbReference type="AlphaFoldDB" id="H2YNY1"/>
<evidence type="ECO:0000256" key="2">
    <source>
        <dbReference type="ARBA" id="ARBA00022741"/>
    </source>
</evidence>
<dbReference type="Gene3D" id="3.40.50.300">
    <property type="entry name" value="P-loop containing nucleotide triphosphate hydrolases"/>
    <property type="match status" value="1"/>
</dbReference>
<feature type="binding site" evidence="7">
    <location>
        <position position="126"/>
    </location>
    <ligand>
        <name>ATP</name>
        <dbReference type="ChEBI" id="CHEBI:30616"/>
    </ligand>
</feature>
<dbReference type="InterPro" id="IPR007862">
    <property type="entry name" value="Adenylate_kinase_lid-dom"/>
</dbReference>
<dbReference type="InterPro" id="IPR006259">
    <property type="entry name" value="Adenyl_kin_sub"/>
</dbReference>
<dbReference type="InterPro" id="IPR027417">
    <property type="entry name" value="P-loop_NTPase"/>
</dbReference>
<feature type="binding site" evidence="7">
    <location>
        <position position="91"/>
    </location>
    <ligand>
        <name>AMP</name>
        <dbReference type="ChEBI" id="CHEBI:456215"/>
    </ligand>
</feature>
<feature type="binding site" evidence="7">
    <location>
        <position position="35"/>
    </location>
    <ligand>
        <name>AMP</name>
        <dbReference type="ChEBI" id="CHEBI:456215"/>
    </ligand>
</feature>
<dbReference type="GO" id="GO:0046033">
    <property type="term" value="P:AMP metabolic process"/>
    <property type="evidence" value="ECO:0007669"/>
    <property type="project" value="UniProtKB-UniRule"/>
</dbReference>
<dbReference type="GO" id="GO:0006172">
    <property type="term" value="P:ADP biosynthetic process"/>
    <property type="evidence" value="ECO:0007669"/>
    <property type="project" value="UniProtKB-UniRule"/>
</dbReference>
<feature type="binding site" evidence="7">
    <location>
        <position position="198"/>
    </location>
    <ligand>
        <name>ATP</name>
        <dbReference type="ChEBI" id="CHEBI:30616"/>
    </ligand>
</feature>
<comment type="function">
    <text evidence="7">Catalyzes the reversible transfer of the terminal phosphate group between ATP and AMP. Plays an important role in cellular energy homeostasis and in adenine nucleotide metabolism. Adenylate kinase activity is critical for regulation of the phosphate utilization and the AMP de novo biosynthesis pathways.</text>
</comment>
<feature type="binding site" evidence="7">
    <location>
        <begin position="56"/>
        <end position="58"/>
    </location>
    <ligand>
        <name>AMP</name>
        <dbReference type="ChEBI" id="CHEBI:456215"/>
    </ligand>
</feature>
<evidence type="ECO:0000256" key="4">
    <source>
        <dbReference type="ARBA" id="ARBA00022840"/>
    </source>
</evidence>
<feature type="domain" description="Adenylate kinase active site lid" evidence="8">
    <location>
        <begin position="126"/>
        <end position="161"/>
    </location>
</feature>
<dbReference type="Ensembl" id="ENSCSAVT00000007129.1">
    <property type="protein sequence ID" value="ENSCSAVP00000007039.1"/>
    <property type="gene ID" value="ENSCSAVG00000004209.1"/>
</dbReference>
<feature type="binding site" evidence="7">
    <location>
        <begin position="9"/>
        <end position="14"/>
    </location>
    <ligand>
        <name>ATP</name>
        <dbReference type="ChEBI" id="CHEBI:30616"/>
    </ligand>
</feature>
<dbReference type="NCBIfam" id="NF001381">
    <property type="entry name" value="PRK00279.1-3"/>
    <property type="match status" value="1"/>
</dbReference>
<dbReference type="CDD" id="cd01428">
    <property type="entry name" value="ADK"/>
    <property type="match status" value="1"/>
</dbReference>
<dbReference type="Pfam" id="PF05191">
    <property type="entry name" value="ADK_lid"/>
    <property type="match status" value="1"/>
</dbReference>
<dbReference type="PANTHER" id="PTHR23359">
    <property type="entry name" value="NUCLEOTIDE KINASE"/>
    <property type="match status" value="1"/>
</dbReference>
<evidence type="ECO:0000256" key="6">
    <source>
        <dbReference type="ARBA" id="ARBA00048191"/>
    </source>
</evidence>
<dbReference type="InterPro" id="IPR000850">
    <property type="entry name" value="Adenylat/UMP-CMP_kin"/>
</dbReference>
<comment type="catalytic activity">
    <reaction evidence="7">
        <text>AMP + ATP = 2 ADP</text>
        <dbReference type="Rhea" id="RHEA:12973"/>
        <dbReference type="ChEBI" id="CHEBI:30616"/>
        <dbReference type="ChEBI" id="CHEBI:456215"/>
        <dbReference type="ChEBI" id="CHEBI:456216"/>
        <dbReference type="EC" id="2.7.4.3"/>
    </reaction>
</comment>
<evidence type="ECO:0000256" key="1">
    <source>
        <dbReference type="ARBA" id="ARBA00022679"/>
    </source>
</evidence>
<dbReference type="HOGENOM" id="CLU_032354_1_0_1"/>
<evidence type="ECO:0000256" key="5">
    <source>
        <dbReference type="ARBA" id="ARBA00023128"/>
    </source>
</evidence>
<protein>
    <recommendedName>
        <fullName evidence="7">Adenylate kinase</fullName>
        <ecNumber evidence="7">2.7.4.3</ecNumber>
    </recommendedName>
    <alternativeName>
        <fullName evidence="7">ATP-AMP transphosphorylase</fullName>
    </alternativeName>
    <alternativeName>
        <fullName evidence="7">ATP:AMP phosphotransferase</fullName>
    </alternativeName>
    <alternativeName>
        <fullName evidence="7">Adenylate kinase cytosolic and mitochondrial</fullName>
    </alternativeName>
    <alternativeName>
        <fullName evidence="7">Adenylate monophosphate kinase</fullName>
    </alternativeName>
</protein>
<dbReference type="PROSITE" id="PS00113">
    <property type="entry name" value="ADENYLATE_KINASE"/>
    <property type="match status" value="1"/>
</dbReference>
<dbReference type="GO" id="GO:0046034">
    <property type="term" value="P:ATP metabolic process"/>
    <property type="evidence" value="ECO:0007669"/>
    <property type="project" value="UniProtKB-UniRule"/>
</dbReference>
<comment type="subunit">
    <text evidence="7">Monomer.</text>
</comment>
<dbReference type="GO" id="GO:0005758">
    <property type="term" value="C:mitochondrial intermembrane space"/>
    <property type="evidence" value="ECO:0007669"/>
    <property type="project" value="UniProtKB-SubCell"/>
</dbReference>
<dbReference type="FunFam" id="3.40.50.300:FF:000106">
    <property type="entry name" value="Adenylate kinase mitochondrial"/>
    <property type="match status" value="1"/>
</dbReference>
<dbReference type="GeneTree" id="ENSGT00940000154576"/>
<feature type="binding site" evidence="7">
    <location>
        <begin position="84"/>
        <end position="87"/>
    </location>
    <ligand>
        <name>AMP</name>
        <dbReference type="ChEBI" id="CHEBI:456215"/>
    </ligand>
</feature>
<dbReference type="InterPro" id="IPR033690">
    <property type="entry name" value="Adenylat_kinase_CS"/>
</dbReference>
<keyword evidence="7" id="KW-0963">Cytoplasm</keyword>
<dbReference type="NCBIfam" id="NF011100">
    <property type="entry name" value="PRK14527.1"/>
    <property type="match status" value="1"/>
</dbReference>
<dbReference type="HAMAP" id="MF_00235">
    <property type="entry name" value="Adenylate_kinase_Adk"/>
    <property type="match status" value="1"/>
</dbReference>
<dbReference type="OMA" id="VYHEQTA"/>
<keyword evidence="4 7" id="KW-0067">ATP-binding</keyword>
<evidence type="ECO:0000256" key="3">
    <source>
        <dbReference type="ARBA" id="ARBA00022777"/>
    </source>
</evidence>
<evidence type="ECO:0000313" key="9">
    <source>
        <dbReference type="Ensembl" id="ENSCSAVP00000007039.1"/>
    </source>
</evidence>
<accession>H2YNY1</accession>
<name>H2YNY1_CIOSA</name>
<dbReference type="GO" id="GO:0004017">
    <property type="term" value="F:AMP kinase activity"/>
    <property type="evidence" value="ECO:0007669"/>
    <property type="project" value="UniProtKB-UniRule"/>
</dbReference>
<dbReference type="NCBIfam" id="TIGR01351">
    <property type="entry name" value="adk"/>
    <property type="match status" value="1"/>
</dbReference>
<keyword evidence="5 7" id="KW-0496">Mitochondrion</keyword>